<organism evidence="8 9">
    <name type="scientific">Pegethrix bostrychoides GSE-TBD4-15B</name>
    <dbReference type="NCBI Taxonomy" id="2839662"/>
    <lineage>
        <taxon>Bacteria</taxon>
        <taxon>Bacillati</taxon>
        <taxon>Cyanobacteriota</taxon>
        <taxon>Cyanophyceae</taxon>
        <taxon>Oculatellales</taxon>
        <taxon>Oculatellaceae</taxon>
        <taxon>Pegethrix</taxon>
    </lineage>
</organism>
<protein>
    <recommendedName>
        <fullName evidence="3 5">acylphosphatase</fullName>
        <ecNumber evidence="2 5">3.6.1.7</ecNumber>
    </recommendedName>
</protein>
<accession>A0A951PGH5</accession>
<dbReference type="EMBL" id="JAHHHV010000091">
    <property type="protein sequence ID" value="MBW4468665.1"/>
    <property type="molecule type" value="Genomic_DNA"/>
</dbReference>
<dbReference type="AlphaFoldDB" id="A0A951PGH5"/>
<dbReference type="EC" id="3.6.1.7" evidence="2 5"/>
<evidence type="ECO:0000256" key="4">
    <source>
        <dbReference type="ARBA" id="ARBA00047645"/>
    </source>
</evidence>
<dbReference type="GO" id="GO:0003998">
    <property type="term" value="F:acylphosphatase activity"/>
    <property type="evidence" value="ECO:0007669"/>
    <property type="project" value="UniProtKB-EC"/>
</dbReference>
<evidence type="ECO:0000259" key="7">
    <source>
        <dbReference type="PROSITE" id="PS51160"/>
    </source>
</evidence>
<dbReference type="InterPro" id="IPR036046">
    <property type="entry name" value="Acylphosphatase-like_dom_sf"/>
</dbReference>
<evidence type="ECO:0000256" key="5">
    <source>
        <dbReference type="PROSITE-ProRule" id="PRU00520"/>
    </source>
</evidence>
<dbReference type="Gene3D" id="3.30.70.100">
    <property type="match status" value="1"/>
</dbReference>
<dbReference type="Pfam" id="PF00708">
    <property type="entry name" value="Acylphosphatase"/>
    <property type="match status" value="1"/>
</dbReference>
<proteinExistence type="inferred from homology"/>
<dbReference type="NCBIfam" id="NF011016">
    <property type="entry name" value="PRK14444.1"/>
    <property type="match status" value="1"/>
</dbReference>
<dbReference type="PANTHER" id="PTHR47268:SF4">
    <property type="entry name" value="ACYLPHOSPHATASE"/>
    <property type="match status" value="1"/>
</dbReference>
<dbReference type="Proteomes" id="UP000707356">
    <property type="component" value="Unassembled WGS sequence"/>
</dbReference>
<comment type="catalytic activity">
    <reaction evidence="4 5">
        <text>an acyl phosphate + H2O = a carboxylate + phosphate + H(+)</text>
        <dbReference type="Rhea" id="RHEA:14965"/>
        <dbReference type="ChEBI" id="CHEBI:15377"/>
        <dbReference type="ChEBI" id="CHEBI:15378"/>
        <dbReference type="ChEBI" id="CHEBI:29067"/>
        <dbReference type="ChEBI" id="CHEBI:43474"/>
        <dbReference type="ChEBI" id="CHEBI:59918"/>
        <dbReference type="EC" id="3.6.1.7"/>
    </reaction>
</comment>
<dbReference type="PROSITE" id="PS00151">
    <property type="entry name" value="ACYLPHOSPHATASE_2"/>
    <property type="match status" value="1"/>
</dbReference>
<dbReference type="InterPro" id="IPR020456">
    <property type="entry name" value="Acylphosphatase"/>
</dbReference>
<evidence type="ECO:0000313" key="9">
    <source>
        <dbReference type="Proteomes" id="UP000707356"/>
    </source>
</evidence>
<evidence type="ECO:0000256" key="6">
    <source>
        <dbReference type="RuleBase" id="RU004168"/>
    </source>
</evidence>
<evidence type="ECO:0000313" key="8">
    <source>
        <dbReference type="EMBL" id="MBW4468665.1"/>
    </source>
</evidence>
<dbReference type="PROSITE" id="PS51160">
    <property type="entry name" value="ACYLPHOSPHATASE_3"/>
    <property type="match status" value="1"/>
</dbReference>
<feature type="domain" description="Acylphosphatase-like" evidence="7">
    <location>
        <begin position="16"/>
        <end position="102"/>
    </location>
</feature>
<comment type="caution">
    <text evidence="8">The sequence shown here is derived from an EMBL/GenBank/DDBJ whole genome shotgun (WGS) entry which is preliminary data.</text>
</comment>
<comment type="similarity">
    <text evidence="1 6">Belongs to the acylphosphatase family.</text>
</comment>
<evidence type="ECO:0000256" key="1">
    <source>
        <dbReference type="ARBA" id="ARBA00005614"/>
    </source>
</evidence>
<reference evidence="8" key="2">
    <citation type="journal article" date="2022" name="Microbiol. Resour. Announc.">
        <title>Metagenome Sequencing to Explore Phylogenomics of Terrestrial Cyanobacteria.</title>
        <authorList>
            <person name="Ward R.D."/>
            <person name="Stajich J.E."/>
            <person name="Johansen J.R."/>
            <person name="Huntemann M."/>
            <person name="Clum A."/>
            <person name="Foster B."/>
            <person name="Foster B."/>
            <person name="Roux S."/>
            <person name="Palaniappan K."/>
            <person name="Varghese N."/>
            <person name="Mukherjee S."/>
            <person name="Reddy T.B.K."/>
            <person name="Daum C."/>
            <person name="Copeland A."/>
            <person name="Chen I.A."/>
            <person name="Ivanova N.N."/>
            <person name="Kyrpides N.C."/>
            <person name="Shapiro N."/>
            <person name="Eloe-Fadrosh E.A."/>
            <person name="Pietrasiak N."/>
        </authorList>
    </citation>
    <scope>NUCLEOTIDE SEQUENCE</scope>
    <source>
        <strain evidence="8">GSE-TBD4-15B</strain>
    </source>
</reference>
<dbReference type="InterPro" id="IPR001792">
    <property type="entry name" value="Acylphosphatase-like_dom"/>
</dbReference>
<sequence length="104" mass="11710">MNQISLPADLPPDLVRVHLFVSGRVQGIGYRASTWDMAQLLKLNGWVRNLRDGRVEAVFEGSKANVEEMIRWCHQGPPTAGVQRVELDHESPEGLQGFEVMQSR</sequence>
<feature type="active site" evidence="5">
    <location>
        <position position="31"/>
    </location>
</feature>
<evidence type="ECO:0000256" key="3">
    <source>
        <dbReference type="ARBA" id="ARBA00015991"/>
    </source>
</evidence>
<evidence type="ECO:0000256" key="2">
    <source>
        <dbReference type="ARBA" id="ARBA00012150"/>
    </source>
</evidence>
<dbReference type="PANTHER" id="PTHR47268">
    <property type="entry name" value="ACYLPHOSPHATASE"/>
    <property type="match status" value="1"/>
</dbReference>
<reference evidence="8" key="1">
    <citation type="submission" date="2021-05" db="EMBL/GenBank/DDBJ databases">
        <authorList>
            <person name="Pietrasiak N."/>
            <person name="Ward R."/>
            <person name="Stajich J.E."/>
            <person name="Kurbessoian T."/>
        </authorList>
    </citation>
    <scope>NUCLEOTIDE SEQUENCE</scope>
    <source>
        <strain evidence="8">GSE-TBD4-15B</strain>
    </source>
</reference>
<gene>
    <name evidence="8" type="ORF">KME07_24840</name>
</gene>
<dbReference type="SUPFAM" id="SSF54975">
    <property type="entry name" value="Acylphosphatase/BLUF domain-like"/>
    <property type="match status" value="1"/>
</dbReference>
<feature type="active site" evidence="5">
    <location>
        <position position="49"/>
    </location>
</feature>
<dbReference type="InterPro" id="IPR017968">
    <property type="entry name" value="Acylphosphatase_CS"/>
</dbReference>
<name>A0A951PGH5_9CYAN</name>
<keyword evidence="5" id="KW-0378">Hydrolase</keyword>